<gene>
    <name evidence="7" type="ORF">MNBD_ACTINO02-581</name>
</gene>
<sequence>MNYAVLFPGQGSQTIGMGADVFAQRPDLLGAAAEQTLGWSLERLVASGSEEELTRTDRAQPALYGVAYALWEAFSAAVSTPPIAAAGHSLGEYTALAAAGAMDFQTGLGLVAARGTAMQRCAEQADSGMAALLGADLATAEALCAARRESGGELWVANINAPGQVVVAGGAEDIHWAVEHGRDHGVRRVIPLKVAGAFHSPFMAAASQELGAALAGVTFATPAFDVFANVTAAPVNDIRSNLADQLVNQVRFSETLLAMADAGVGTFVHIGPGDVTATMARRTVKQASVLVVSEIDDIAAVAEELTVQ</sequence>
<dbReference type="EMBL" id="UOEK01000562">
    <property type="protein sequence ID" value="VAW09365.1"/>
    <property type="molecule type" value="Genomic_DNA"/>
</dbReference>
<evidence type="ECO:0000256" key="3">
    <source>
        <dbReference type="ARBA" id="ARBA00022679"/>
    </source>
</evidence>
<dbReference type="InterPro" id="IPR016036">
    <property type="entry name" value="Malonyl_transacylase_ACP-bd"/>
</dbReference>
<name>A0A3B0STX9_9ZZZZ</name>
<organism evidence="7">
    <name type="scientific">hydrothermal vent metagenome</name>
    <dbReference type="NCBI Taxonomy" id="652676"/>
    <lineage>
        <taxon>unclassified sequences</taxon>
        <taxon>metagenomes</taxon>
        <taxon>ecological metagenomes</taxon>
    </lineage>
</organism>
<dbReference type="InterPro" id="IPR004410">
    <property type="entry name" value="Malonyl_CoA-ACP_transAc_FabD"/>
</dbReference>
<dbReference type="PANTHER" id="PTHR42681:SF1">
    <property type="entry name" value="MALONYL-COA-ACYL CARRIER PROTEIN TRANSACYLASE, MITOCHONDRIAL"/>
    <property type="match status" value="1"/>
</dbReference>
<dbReference type="Gene3D" id="3.30.70.250">
    <property type="entry name" value="Malonyl-CoA ACP transacylase, ACP-binding"/>
    <property type="match status" value="1"/>
</dbReference>
<keyword evidence="3 7" id="KW-0808">Transferase</keyword>
<evidence type="ECO:0000256" key="4">
    <source>
        <dbReference type="ARBA" id="ARBA00023315"/>
    </source>
</evidence>
<dbReference type="InterPro" id="IPR016035">
    <property type="entry name" value="Acyl_Trfase/lysoPLipase"/>
</dbReference>
<dbReference type="InterPro" id="IPR024925">
    <property type="entry name" value="Malonyl_CoA-ACP_transAc"/>
</dbReference>
<dbReference type="InterPro" id="IPR014043">
    <property type="entry name" value="Acyl_transferase_dom"/>
</dbReference>
<dbReference type="SUPFAM" id="SSF55048">
    <property type="entry name" value="Probable ACP-binding domain of malonyl-CoA ACP transacylase"/>
    <property type="match status" value="1"/>
</dbReference>
<reference evidence="7" key="1">
    <citation type="submission" date="2018-06" db="EMBL/GenBank/DDBJ databases">
        <authorList>
            <person name="Zhirakovskaya E."/>
        </authorList>
    </citation>
    <scope>NUCLEOTIDE SEQUENCE</scope>
</reference>
<proteinExistence type="inferred from homology"/>
<evidence type="ECO:0000256" key="2">
    <source>
        <dbReference type="ARBA" id="ARBA00013258"/>
    </source>
</evidence>
<evidence type="ECO:0000313" key="7">
    <source>
        <dbReference type="EMBL" id="VAW09365.1"/>
    </source>
</evidence>
<protein>
    <recommendedName>
        <fullName evidence="2">[acyl-carrier-protein] S-malonyltransferase</fullName>
        <ecNumber evidence="2">2.3.1.39</ecNumber>
    </recommendedName>
</protein>
<comment type="catalytic activity">
    <reaction evidence="5">
        <text>holo-[ACP] + malonyl-CoA = malonyl-[ACP] + CoA</text>
        <dbReference type="Rhea" id="RHEA:41792"/>
        <dbReference type="Rhea" id="RHEA-COMP:9623"/>
        <dbReference type="Rhea" id="RHEA-COMP:9685"/>
        <dbReference type="ChEBI" id="CHEBI:57287"/>
        <dbReference type="ChEBI" id="CHEBI:57384"/>
        <dbReference type="ChEBI" id="CHEBI:64479"/>
        <dbReference type="ChEBI" id="CHEBI:78449"/>
        <dbReference type="EC" id="2.3.1.39"/>
    </reaction>
</comment>
<dbReference type="PANTHER" id="PTHR42681">
    <property type="entry name" value="MALONYL-COA-ACYL CARRIER PROTEIN TRANSACYLASE, MITOCHONDRIAL"/>
    <property type="match status" value="1"/>
</dbReference>
<evidence type="ECO:0000256" key="1">
    <source>
        <dbReference type="ARBA" id="ARBA00008217"/>
    </source>
</evidence>
<evidence type="ECO:0000259" key="6">
    <source>
        <dbReference type="SMART" id="SM00827"/>
    </source>
</evidence>
<comment type="similarity">
    <text evidence="1">Belongs to the FabD family.</text>
</comment>
<dbReference type="Pfam" id="PF00698">
    <property type="entry name" value="Acyl_transf_1"/>
    <property type="match status" value="1"/>
</dbReference>
<dbReference type="AlphaFoldDB" id="A0A3B0STX9"/>
<accession>A0A3B0STX9</accession>
<dbReference type="InterPro" id="IPR050858">
    <property type="entry name" value="Mal-CoA-ACP_Trans/PKS_FabD"/>
</dbReference>
<dbReference type="SUPFAM" id="SSF52151">
    <property type="entry name" value="FabD/lysophospholipase-like"/>
    <property type="match status" value="1"/>
</dbReference>
<dbReference type="GO" id="GO:0005829">
    <property type="term" value="C:cytosol"/>
    <property type="evidence" value="ECO:0007669"/>
    <property type="project" value="TreeGrafter"/>
</dbReference>
<dbReference type="EC" id="2.3.1.39" evidence="2"/>
<dbReference type="InterPro" id="IPR001227">
    <property type="entry name" value="Ac_transferase_dom_sf"/>
</dbReference>
<dbReference type="PIRSF" id="PIRSF000446">
    <property type="entry name" value="Mct"/>
    <property type="match status" value="1"/>
</dbReference>
<dbReference type="GO" id="GO:0006633">
    <property type="term" value="P:fatty acid biosynthetic process"/>
    <property type="evidence" value="ECO:0007669"/>
    <property type="project" value="TreeGrafter"/>
</dbReference>
<dbReference type="Gene3D" id="3.40.366.10">
    <property type="entry name" value="Malonyl-Coenzyme A Acyl Carrier Protein, domain 2"/>
    <property type="match status" value="1"/>
</dbReference>
<evidence type="ECO:0000256" key="5">
    <source>
        <dbReference type="ARBA" id="ARBA00048462"/>
    </source>
</evidence>
<keyword evidence="4 7" id="KW-0012">Acyltransferase</keyword>
<dbReference type="SMART" id="SM00827">
    <property type="entry name" value="PKS_AT"/>
    <property type="match status" value="1"/>
</dbReference>
<feature type="domain" description="Malonyl-CoA:ACP transacylase (MAT)" evidence="6">
    <location>
        <begin position="6"/>
        <end position="298"/>
    </location>
</feature>
<dbReference type="NCBIfam" id="TIGR00128">
    <property type="entry name" value="fabD"/>
    <property type="match status" value="1"/>
</dbReference>
<dbReference type="GO" id="GO:0004314">
    <property type="term" value="F:[acyl-carrier-protein] S-malonyltransferase activity"/>
    <property type="evidence" value="ECO:0007669"/>
    <property type="project" value="UniProtKB-EC"/>
</dbReference>